<sequence>MTNKNSRRSHDAFFRWLFADENHLRALLKLSAKSNLEIQQFLAAVDPNTFVRIPDSYSNVDETGEADLAFRVNASSGNHALVGVLLEHKSGPDSNTLEQMEKYVNSVMKAYAQSHSATRIPTVAILFYNGKGPWDPFKILRKNYSDYFFKSVLPYQCHFIDMKMISDEDCIGCDDVATAMGVTAMKYAFNRKKLLAILPKFQKALTQIPYDEAKNLLEKISVYLKEYLGESILKELDMAFVSIGQKYGFVSAGDVFRQRLAAGKAEALAEGISKGRKEGRAEGLSKGLSKGRAEGIRQNTLSLAKTFRNKGFPLEAIADATGLTIDEIKAL</sequence>
<proteinExistence type="predicted"/>
<dbReference type="Pfam" id="PF04754">
    <property type="entry name" value="Transposase_31"/>
    <property type="match status" value="1"/>
</dbReference>
<dbReference type="InterPro" id="IPR051699">
    <property type="entry name" value="Rpn/YhgA-like_nuclease"/>
</dbReference>
<accession>A0ABX5LPR8</accession>
<protein>
    <submittedName>
        <fullName evidence="2">Transposase/invertase (TIGR01784 family)</fullName>
    </submittedName>
</protein>
<keyword evidence="3" id="KW-1185">Reference proteome</keyword>
<evidence type="ECO:0000313" key="2">
    <source>
        <dbReference type="EMBL" id="PWL03303.1"/>
    </source>
</evidence>
<organism evidence="2 3">
    <name type="scientific">Hallerella porci</name>
    <dbReference type="NCBI Taxonomy" id="1945871"/>
    <lineage>
        <taxon>Bacteria</taxon>
        <taxon>Pseudomonadati</taxon>
        <taxon>Fibrobacterota</taxon>
        <taxon>Fibrobacteria</taxon>
        <taxon>Fibrobacterales</taxon>
        <taxon>Fibrobacteraceae</taxon>
        <taxon>Hallerella</taxon>
    </lineage>
</organism>
<dbReference type="InterPro" id="IPR006842">
    <property type="entry name" value="Transposase_31"/>
</dbReference>
<dbReference type="RefSeq" id="WP_158275884.1">
    <property type="nucleotide sequence ID" value="NZ_QGHD01000007.1"/>
</dbReference>
<comment type="caution">
    <text evidence="2">The sequence shown here is derived from an EMBL/GenBank/DDBJ whole genome shotgun (WGS) entry which is preliminary data.</text>
</comment>
<dbReference type="PANTHER" id="PTHR34611:SF2">
    <property type="entry name" value="INACTIVE RECOMBINATION-PROMOTING NUCLEASE-LIKE PROTEIN RPNE-RELATED"/>
    <property type="match status" value="1"/>
</dbReference>
<dbReference type="PANTHER" id="PTHR34611">
    <property type="match status" value="1"/>
</dbReference>
<reference evidence="2 3" key="1">
    <citation type="submission" date="2018-05" db="EMBL/GenBank/DDBJ databases">
        <title>Animal gut microbial communities from fecal samples from Wisconsin, USA.</title>
        <authorList>
            <person name="Neumann A."/>
        </authorList>
    </citation>
    <scope>NUCLEOTIDE SEQUENCE [LARGE SCALE GENOMIC DNA]</scope>
    <source>
        <strain evidence="2 3">UWS4</strain>
    </source>
</reference>
<dbReference type="EMBL" id="QGHD01000007">
    <property type="protein sequence ID" value="PWL03303.1"/>
    <property type="molecule type" value="Genomic_DNA"/>
</dbReference>
<evidence type="ECO:0000313" key="3">
    <source>
        <dbReference type="Proteomes" id="UP000245523"/>
    </source>
</evidence>
<dbReference type="Proteomes" id="UP000245523">
    <property type="component" value="Unassembled WGS sequence"/>
</dbReference>
<name>A0ABX5LPR8_9BACT</name>
<feature type="domain" description="Transposase (putative) YhgA-like" evidence="1">
    <location>
        <begin position="9"/>
        <end position="210"/>
    </location>
</feature>
<gene>
    <name evidence="2" type="ORF">B0H50_10761</name>
</gene>
<evidence type="ECO:0000259" key="1">
    <source>
        <dbReference type="Pfam" id="PF04754"/>
    </source>
</evidence>